<evidence type="ECO:0000313" key="1">
    <source>
        <dbReference type="EMBL" id="SHI32500.1"/>
    </source>
</evidence>
<dbReference type="EMBL" id="FQYN01000001">
    <property type="protein sequence ID" value="SHI32500.1"/>
    <property type="molecule type" value="Genomic_DNA"/>
</dbReference>
<dbReference type="InterPro" id="IPR036583">
    <property type="entry name" value="23S_rRNA_IVS_sf"/>
</dbReference>
<dbReference type="Proteomes" id="UP000184418">
    <property type="component" value="Unassembled WGS sequence"/>
</dbReference>
<proteinExistence type="predicted"/>
<evidence type="ECO:0000313" key="2">
    <source>
        <dbReference type="Proteomes" id="UP000184418"/>
    </source>
</evidence>
<keyword evidence="2" id="KW-1185">Reference proteome</keyword>
<gene>
    <name evidence="1" type="ORF">SAMN02745146_0535</name>
</gene>
<dbReference type="Gene3D" id="1.20.1440.60">
    <property type="entry name" value="23S rRNA-intervening sequence"/>
    <property type="match status" value="1"/>
</dbReference>
<dbReference type="SUPFAM" id="SSF158446">
    <property type="entry name" value="IVS-encoded protein-like"/>
    <property type="match status" value="1"/>
</dbReference>
<dbReference type="NCBIfam" id="TIGR02436">
    <property type="entry name" value="four helix bundle protein"/>
    <property type="match status" value="1"/>
</dbReference>
<dbReference type="PANTHER" id="PTHR38471:SF2">
    <property type="entry name" value="FOUR HELIX BUNDLE PROTEIN"/>
    <property type="match status" value="1"/>
</dbReference>
<dbReference type="PANTHER" id="PTHR38471">
    <property type="entry name" value="FOUR HELIX BUNDLE PROTEIN"/>
    <property type="match status" value="1"/>
</dbReference>
<dbReference type="AlphaFoldDB" id="A0A1M6A7R4"/>
<dbReference type="OrthoDB" id="9811959at2"/>
<sequence>MRNYQQLLIWQKGMDLVEQVYLLVASFPAEERFGLRSQLTRAATSIPSNIAEGSSRGSEKDYKRFIEIALGSAFEVETQLLITVRVGLSSPPAAEPALGLVREEQMMLQSFLRRLGG</sequence>
<protein>
    <submittedName>
        <fullName evidence="1">Four helix bundle protein</fullName>
    </submittedName>
</protein>
<dbReference type="STRING" id="1121955.SAMN02745146_0535"/>
<name>A0A1M6A7R4_9BACT</name>
<dbReference type="Pfam" id="PF05635">
    <property type="entry name" value="23S_rRNA_IVP"/>
    <property type="match status" value="1"/>
</dbReference>
<dbReference type="InterPro" id="IPR012657">
    <property type="entry name" value="23S_rRNA-intervening_sequence"/>
</dbReference>
<organism evidence="1 2">
    <name type="scientific">Hymenobacter daecheongensis DSM 21074</name>
    <dbReference type="NCBI Taxonomy" id="1121955"/>
    <lineage>
        <taxon>Bacteria</taxon>
        <taxon>Pseudomonadati</taxon>
        <taxon>Bacteroidota</taxon>
        <taxon>Cytophagia</taxon>
        <taxon>Cytophagales</taxon>
        <taxon>Hymenobacteraceae</taxon>
        <taxon>Hymenobacter</taxon>
    </lineage>
</organism>
<accession>A0A1M6A7R4</accession>
<dbReference type="CDD" id="cd16377">
    <property type="entry name" value="23S_rRNA_IVP_like"/>
    <property type="match status" value="1"/>
</dbReference>
<reference evidence="1 2" key="1">
    <citation type="submission" date="2016-11" db="EMBL/GenBank/DDBJ databases">
        <authorList>
            <person name="Jaros S."/>
            <person name="Januszkiewicz K."/>
            <person name="Wedrychowicz H."/>
        </authorList>
    </citation>
    <scope>NUCLEOTIDE SEQUENCE [LARGE SCALE GENOMIC DNA]</scope>
    <source>
        <strain evidence="1 2">DSM 21074</strain>
    </source>
</reference>